<evidence type="ECO:0000313" key="3">
    <source>
        <dbReference type="EMBL" id="KAK8224627.1"/>
    </source>
</evidence>
<dbReference type="PANTHER" id="PTHR47843:SF2">
    <property type="entry name" value="BTB DOMAIN-CONTAINING PROTEIN"/>
    <property type="match status" value="1"/>
</dbReference>
<evidence type="ECO:0000256" key="1">
    <source>
        <dbReference type="SAM" id="MobiDB-lite"/>
    </source>
</evidence>
<dbReference type="Proteomes" id="UP001492380">
    <property type="component" value="Unassembled WGS sequence"/>
</dbReference>
<comment type="caution">
    <text evidence="3">The sequence shown here is derived from an EMBL/GenBank/DDBJ whole genome shotgun (WGS) entry which is preliminary data.</text>
</comment>
<dbReference type="InterPro" id="IPR011333">
    <property type="entry name" value="SKP1/BTB/POZ_sf"/>
</dbReference>
<gene>
    <name evidence="3" type="ORF">HDK90DRAFT_528686</name>
</gene>
<dbReference type="InterPro" id="IPR000210">
    <property type="entry name" value="BTB/POZ_dom"/>
</dbReference>
<sequence length="295" mass="33687">MEDKPPNAAESEQSFVTLKVGPLHKVFLIHKDIICNKSEFFMRAFQGNFKEGKEQVVVLEETEEDVFKVVMQYLYTERLPDTFNGELKNKIKTDDEGNTELEWDFLMSGAYVFAKMYFIHGLPSKIEWSFSMRFKRSMLIPTANGYPNMATIIRVFNSVPEDSGLCKLFLERFSHHWKPNTNESIDDQLFQQLPLNFALLAIEALAKRRDEIQSQKVALKEGHFYAPSGSAFSGLENMTERGRTGNQDSGTSPTRTRSPPGIPPYLIPDFDRSATRRNRSPAMPLTLPRVFGDSP</sequence>
<accession>A0ABR1YB21</accession>
<evidence type="ECO:0000259" key="2">
    <source>
        <dbReference type="PROSITE" id="PS50097"/>
    </source>
</evidence>
<proteinExistence type="predicted"/>
<dbReference type="SUPFAM" id="SSF54695">
    <property type="entry name" value="POZ domain"/>
    <property type="match status" value="1"/>
</dbReference>
<protein>
    <recommendedName>
        <fullName evidence="2">BTB domain-containing protein</fullName>
    </recommendedName>
</protein>
<reference evidence="3 4" key="1">
    <citation type="submission" date="2024-04" db="EMBL/GenBank/DDBJ databases">
        <title>Phyllosticta paracitricarpa is synonymous to the EU quarantine fungus P. citricarpa based on phylogenomic analyses.</title>
        <authorList>
            <consortium name="Lawrence Berkeley National Laboratory"/>
            <person name="Van Ingen-Buijs V.A."/>
            <person name="Van Westerhoven A.C."/>
            <person name="Haridas S."/>
            <person name="Skiadas P."/>
            <person name="Martin F."/>
            <person name="Groenewald J.Z."/>
            <person name="Crous P.W."/>
            <person name="Seidl M.F."/>
        </authorList>
    </citation>
    <scope>NUCLEOTIDE SEQUENCE [LARGE SCALE GENOMIC DNA]</scope>
    <source>
        <strain evidence="3 4">CBS 123374</strain>
    </source>
</reference>
<feature type="domain" description="BTB" evidence="2">
    <location>
        <begin position="14"/>
        <end position="79"/>
    </location>
</feature>
<dbReference type="PANTHER" id="PTHR47843">
    <property type="entry name" value="BTB DOMAIN-CONTAINING PROTEIN-RELATED"/>
    <property type="match status" value="1"/>
</dbReference>
<name>A0ABR1YB21_9PEZI</name>
<organism evidence="3 4">
    <name type="scientific">Phyllosticta capitalensis</name>
    <dbReference type="NCBI Taxonomy" id="121624"/>
    <lineage>
        <taxon>Eukaryota</taxon>
        <taxon>Fungi</taxon>
        <taxon>Dikarya</taxon>
        <taxon>Ascomycota</taxon>
        <taxon>Pezizomycotina</taxon>
        <taxon>Dothideomycetes</taxon>
        <taxon>Dothideomycetes incertae sedis</taxon>
        <taxon>Botryosphaeriales</taxon>
        <taxon>Phyllostictaceae</taxon>
        <taxon>Phyllosticta</taxon>
    </lineage>
</organism>
<feature type="compositionally biased region" description="Polar residues" evidence="1">
    <location>
        <begin position="244"/>
        <end position="257"/>
    </location>
</feature>
<dbReference type="Gene3D" id="3.30.710.10">
    <property type="entry name" value="Potassium Channel Kv1.1, Chain A"/>
    <property type="match status" value="1"/>
</dbReference>
<dbReference type="CDD" id="cd18186">
    <property type="entry name" value="BTB_POZ_ZBTB_KLHL-like"/>
    <property type="match status" value="1"/>
</dbReference>
<keyword evidence="4" id="KW-1185">Reference proteome</keyword>
<dbReference type="Pfam" id="PF00651">
    <property type="entry name" value="BTB"/>
    <property type="match status" value="1"/>
</dbReference>
<dbReference type="EMBL" id="JBBWRZ010000012">
    <property type="protein sequence ID" value="KAK8224627.1"/>
    <property type="molecule type" value="Genomic_DNA"/>
</dbReference>
<feature type="region of interest" description="Disordered" evidence="1">
    <location>
        <begin position="230"/>
        <end position="295"/>
    </location>
</feature>
<dbReference type="PROSITE" id="PS50097">
    <property type="entry name" value="BTB"/>
    <property type="match status" value="1"/>
</dbReference>
<evidence type="ECO:0000313" key="4">
    <source>
        <dbReference type="Proteomes" id="UP001492380"/>
    </source>
</evidence>